<comment type="caution">
    <text evidence="1">The sequence shown here is derived from an EMBL/GenBank/DDBJ whole genome shotgun (WGS) entry which is preliminary data.</text>
</comment>
<reference evidence="2" key="1">
    <citation type="journal article" date="2019" name="Int. J. Syst. Evol. Microbiol.">
        <title>The Global Catalogue of Microorganisms (GCM) 10K type strain sequencing project: providing services to taxonomists for standard genome sequencing and annotation.</title>
        <authorList>
            <consortium name="The Broad Institute Genomics Platform"/>
            <consortium name="The Broad Institute Genome Sequencing Center for Infectious Disease"/>
            <person name="Wu L."/>
            <person name="Ma J."/>
        </authorList>
    </citation>
    <scope>NUCLEOTIDE SEQUENCE [LARGE SCALE GENOMIC DNA]</scope>
    <source>
        <strain evidence="2">KCTC 42739</strain>
    </source>
</reference>
<accession>A0ABV7SWF1</accession>
<evidence type="ECO:0000313" key="1">
    <source>
        <dbReference type="EMBL" id="MFC3581105.1"/>
    </source>
</evidence>
<protein>
    <recommendedName>
        <fullName evidence="3">XRE family transcriptional regulator</fullName>
    </recommendedName>
</protein>
<organism evidence="1 2">
    <name type="scientific">Sphingomonas hylomeconis</name>
    <dbReference type="NCBI Taxonomy" id="1395958"/>
    <lineage>
        <taxon>Bacteria</taxon>
        <taxon>Pseudomonadati</taxon>
        <taxon>Pseudomonadota</taxon>
        <taxon>Alphaproteobacteria</taxon>
        <taxon>Sphingomonadales</taxon>
        <taxon>Sphingomonadaceae</taxon>
        <taxon>Sphingomonas</taxon>
    </lineage>
</organism>
<name>A0ABV7SWF1_9SPHN</name>
<dbReference type="Proteomes" id="UP001595713">
    <property type="component" value="Unassembled WGS sequence"/>
</dbReference>
<gene>
    <name evidence="1" type="ORF">ACFONA_13115</name>
</gene>
<keyword evidence="2" id="KW-1185">Reference proteome</keyword>
<evidence type="ECO:0000313" key="2">
    <source>
        <dbReference type="Proteomes" id="UP001595713"/>
    </source>
</evidence>
<dbReference type="EMBL" id="JBHRXP010000007">
    <property type="protein sequence ID" value="MFC3581105.1"/>
    <property type="molecule type" value="Genomic_DNA"/>
</dbReference>
<dbReference type="RefSeq" id="WP_261293025.1">
    <property type="nucleotide sequence ID" value="NZ_JANQBK010000001.1"/>
</dbReference>
<proteinExistence type="predicted"/>
<evidence type="ECO:0008006" key="3">
    <source>
        <dbReference type="Google" id="ProtNLM"/>
    </source>
</evidence>
<sequence>MTQPREPLTISDALTRIVGLLHASKAAEIVDRSETTIYNWINPVHEATPNLMQALALDAAYHAAGGEGAPIHEAYAYQLDLAVVEQSACQIELSNDIGNVARECGDAIASGIVITQPGADPSLVHHALVQANEAQSAVARLIGRLKGFLPRDTVSRGEMSGELHQ</sequence>